<dbReference type="Pfam" id="PF01593">
    <property type="entry name" value="Amino_oxidase"/>
    <property type="match status" value="1"/>
</dbReference>
<sequence>MQRTSSAVDAVIVGAGPAGLAAARQLTAAGLTVTVLEAAERIGGRSATDDVDGFLLDHGGRPLVATPGLLRTPGLETLKLCRFAPWIGLHNGRRAQRVSALRSTRGALAAARALSRADRHPARPQDRRMDRLGDRTAPDRPAADALSVRPVFAPRAHDAFLRPLLGVLLGDPRLGGSSRGAALTLRAFAEGRLCLPAGGAAALPTALAAGLPPGTVRTGVRVTSVATTSATTADHGEVTCRAVIVATGARDAAALLPGLRVPPFHPATVLHHTTPPGHGPHPAGPRETPLLLTTQSPLACSYAAGAIDPSRAPAGRTLLTTVVLGAPAALPAAALDAAVRPQLARVYGTATTDWELLTVRHTPAAIPAMPAPHDPERPVRVLSGLYVCGDHRGLSTVQSALDSGRRAARALLTDLGLPSAEPAALHTAA</sequence>
<feature type="compositionally biased region" description="Basic and acidic residues" evidence="1">
    <location>
        <begin position="115"/>
        <end position="142"/>
    </location>
</feature>
<accession>A0A553Z014</accession>
<evidence type="ECO:0000313" key="4">
    <source>
        <dbReference type="Proteomes" id="UP000320888"/>
    </source>
</evidence>
<feature type="domain" description="Amine oxidase" evidence="2">
    <location>
        <begin position="18"/>
        <end position="412"/>
    </location>
</feature>
<feature type="region of interest" description="Disordered" evidence="1">
    <location>
        <begin position="113"/>
        <end position="142"/>
    </location>
</feature>
<gene>
    <name evidence="3" type="ORF">FNZ23_21820</name>
</gene>
<reference evidence="3 4" key="1">
    <citation type="submission" date="2019-07" db="EMBL/GenBank/DDBJ databases">
        <title>Draft genome for Streptomyces benahoarensis MZ03-48.</title>
        <authorList>
            <person name="Gonzalez-Pimentel J.L."/>
        </authorList>
    </citation>
    <scope>NUCLEOTIDE SEQUENCE [LARGE SCALE GENOMIC DNA]</scope>
    <source>
        <strain evidence="3 4">MZ03-48</strain>
    </source>
</reference>
<protein>
    <submittedName>
        <fullName evidence="3">FAD-dependent oxidoreductase</fullName>
    </submittedName>
</protein>
<dbReference type="PANTHER" id="PTHR42841">
    <property type="entry name" value="AMINE OXIDASE"/>
    <property type="match status" value="1"/>
</dbReference>
<dbReference type="RefSeq" id="WP_143943143.1">
    <property type="nucleotide sequence ID" value="NZ_VKLS01000334.1"/>
</dbReference>
<dbReference type="EMBL" id="VKLS01000334">
    <property type="protein sequence ID" value="TSB34764.1"/>
    <property type="molecule type" value="Genomic_DNA"/>
</dbReference>
<dbReference type="GO" id="GO:0016491">
    <property type="term" value="F:oxidoreductase activity"/>
    <property type="evidence" value="ECO:0007669"/>
    <property type="project" value="InterPro"/>
</dbReference>
<evidence type="ECO:0000313" key="3">
    <source>
        <dbReference type="EMBL" id="TSB34764.1"/>
    </source>
</evidence>
<dbReference type="SUPFAM" id="SSF51905">
    <property type="entry name" value="FAD/NAD(P)-binding domain"/>
    <property type="match status" value="1"/>
</dbReference>
<comment type="caution">
    <text evidence="3">The sequence shown here is derived from an EMBL/GenBank/DDBJ whole genome shotgun (WGS) entry which is preliminary data.</text>
</comment>
<keyword evidence="4" id="KW-1185">Reference proteome</keyword>
<evidence type="ECO:0000259" key="2">
    <source>
        <dbReference type="Pfam" id="PF01593"/>
    </source>
</evidence>
<dbReference type="AlphaFoldDB" id="A0A553Z014"/>
<dbReference type="Gene3D" id="3.50.50.60">
    <property type="entry name" value="FAD/NAD(P)-binding domain"/>
    <property type="match status" value="2"/>
</dbReference>
<dbReference type="PRINTS" id="PR00419">
    <property type="entry name" value="ADXRDTASE"/>
</dbReference>
<name>A0A553Z014_9ACTN</name>
<organism evidence="3 4">
    <name type="scientific">Streptomyces benahoarensis</name>
    <dbReference type="NCBI Taxonomy" id="2595054"/>
    <lineage>
        <taxon>Bacteria</taxon>
        <taxon>Bacillati</taxon>
        <taxon>Actinomycetota</taxon>
        <taxon>Actinomycetes</taxon>
        <taxon>Kitasatosporales</taxon>
        <taxon>Streptomycetaceae</taxon>
        <taxon>Streptomyces</taxon>
    </lineage>
</organism>
<evidence type="ECO:0000256" key="1">
    <source>
        <dbReference type="SAM" id="MobiDB-lite"/>
    </source>
</evidence>
<dbReference type="Proteomes" id="UP000320888">
    <property type="component" value="Unassembled WGS sequence"/>
</dbReference>
<dbReference type="OrthoDB" id="9767561at2"/>
<proteinExistence type="predicted"/>
<dbReference type="InterPro" id="IPR002937">
    <property type="entry name" value="Amino_oxidase"/>
</dbReference>
<dbReference type="InterPro" id="IPR036188">
    <property type="entry name" value="FAD/NAD-bd_sf"/>
</dbReference>